<feature type="compositionally biased region" description="Polar residues" evidence="4">
    <location>
        <begin position="319"/>
        <end position="338"/>
    </location>
</feature>
<dbReference type="InterPro" id="IPR043446">
    <property type="entry name" value="Neurabin-like"/>
</dbReference>
<feature type="region of interest" description="Disordered" evidence="4">
    <location>
        <begin position="263"/>
        <end position="338"/>
    </location>
</feature>
<dbReference type="Pfam" id="PF00595">
    <property type="entry name" value="PDZ"/>
    <property type="match status" value="1"/>
</dbReference>
<feature type="compositionally biased region" description="Polar residues" evidence="4">
    <location>
        <begin position="100"/>
        <end position="119"/>
    </location>
</feature>
<feature type="region of interest" description="Disordered" evidence="4">
    <location>
        <begin position="350"/>
        <end position="409"/>
    </location>
</feature>
<feature type="compositionally biased region" description="Polar residues" evidence="4">
    <location>
        <begin position="621"/>
        <end position="639"/>
    </location>
</feature>
<proteinExistence type="predicted"/>
<feature type="compositionally biased region" description="Polar residues" evidence="4">
    <location>
        <begin position="38"/>
        <end position="47"/>
    </location>
</feature>
<protein>
    <recommendedName>
        <fullName evidence="5">PDZ domain-containing protein</fullName>
    </recommendedName>
</protein>
<keyword evidence="1" id="KW-0597">Phosphoprotein</keyword>
<sequence>MTSFRNLAMSVGEDQDQEEEKSIFHHGTVNNLAKMFGQSTSSQSYNSRQRKVPNVGGEQSPMNRNVKSKINATNSNTYSNPPLNHSNSNDDENITRENFRPSTRVKNGTQLLTKNNPDSVTDNVAGRKTNTNVNVKGKNNRLPTKVINHLSNQDNSPSVFKVKLKKVGIEKLLQEDEEKRKASVQDEQMNQSSFDTVNAKLNYQIPQRTKMDDDDDHNRYVIASKQSPNQLDHDMNYNSIRTNPITDNTDSNIENKMIEENNTISEDKESAKDNSQITSLPPLEKKTAKPDNVDITSGLSVYTKGKYVPPPSVKENYDHNQSVKPNSNDFTPSLGKKSNTSARLAYNFAKTGKKKTSKDNTPILPKSQNSAYQFSKTASSPKNQPTRDDNQDEISYSTSNISSSKSVTDANNFGHFIKKKSKSVDKNPRIVEQINSNSINEQNSDQQLPASGKSILKLSSNSDKKVPSSVKFSNDQPQINFTHSADDYERVIDIDAALNVAQNEIEKSLRNMDLVPVELAKYDKPLGVTIKKVWVGENGEGDDLLSVYIDSIVPGGIADRSKNVRVGDLIVQIDQNSLIAATGSDIGKALAGLNGIVKFVFGREKPKQKISDTYSVEKQTIKNSQEVKQNSNTVRSVPTKTKPIPNVSVPPVDESSDEDDGDESDSSVEGAYHFGNADSDGSVDGDKEVGRVPPVQITENKKNLKADPIKVAALKQVNNTKQNATIGITAKKEEEIKINAPLISQKEKNIEKNNTSAMVNTPSTPAIPISEQTAKLERVKCLEKELQETKAMLNVAQDKVTKNTTNVEQIKSLEKELQETKTTLDITESKLTATTNKIAEFEKSSNQVLALEKKLLEDQIDRWKNRAETAEKRLSVVEIQCDNLRSDLLETKRQSTLLMEQFSLLKEQVFNTNKYDPKDKESIPDDSDESSANGSSEENSIGPPKPPRGKRAAPPIPVSSLDKDDPDEVKLIQILHLLKTHKIEAIDSESELAVNSSEEQPNNVPVSARANQIQQPSSSTDSFQHYSKSHPDMFVEKKKNIFHKLKFGRKSKKTYNFDGANSEVAYVNEDAPTVAVGEITVRRSRDDL</sequence>
<evidence type="ECO:0000313" key="6">
    <source>
        <dbReference type="EMBL" id="EDV26471.1"/>
    </source>
</evidence>
<dbReference type="HOGENOM" id="CLU_285033_0_0_1"/>
<dbReference type="GeneID" id="6751682"/>
<dbReference type="InterPro" id="IPR036034">
    <property type="entry name" value="PDZ_sf"/>
</dbReference>
<evidence type="ECO:0000259" key="5">
    <source>
        <dbReference type="PROSITE" id="PS50106"/>
    </source>
</evidence>
<dbReference type="STRING" id="10228.B3RS83"/>
<evidence type="ECO:0000313" key="7">
    <source>
        <dbReference type="Proteomes" id="UP000009022"/>
    </source>
</evidence>
<evidence type="ECO:0000256" key="1">
    <source>
        <dbReference type="ARBA" id="ARBA00022553"/>
    </source>
</evidence>
<dbReference type="PROSITE" id="PS50106">
    <property type="entry name" value="PDZ"/>
    <property type="match status" value="1"/>
</dbReference>
<dbReference type="RefSeq" id="XP_002110467.1">
    <property type="nucleotide sequence ID" value="XM_002110431.1"/>
</dbReference>
<feature type="region of interest" description="Disordered" evidence="4">
    <location>
        <begin position="38"/>
        <end position="119"/>
    </location>
</feature>
<feature type="region of interest" description="Disordered" evidence="4">
    <location>
        <begin position="913"/>
        <end position="964"/>
    </location>
</feature>
<organism evidence="6 7">
    <name type="scientific">Trichoplax adhaerens</name>
    <name type="common">Trichoplax reptans</name>
    <dbReference type="NCBI Taxonomy" id="10228"/>
    <lineage>
        <taxon>Eukaryota</taxon>
        <taxon>Metazoa</taxon>
        <taxon>Placozoa</taxon>
        <taxon>Uniplacotomia</taxon>
        <taxon>Trichoplacea</taxon>
        <taxon>Trichoplacidae</taxon>
        <taxon>Trichoplax</taxon>
    </lineage>
</organism>
<dbReference type="eggNOG" id="KOG1945">
    <property type="taxonomic scope" value="Eukaryota"/>
</dbReference>
<dbReference type="SUPFAM" id="SSF50156">
    <property type="entry name" value="PDZ domain-like"/>
    <property type="match status" value="1"/>
</dbReference>
<name>B3RS83_TRIAD</name>
<dbReference type="AlphaFoldDB" id="B3RS83"/>
<dbReference type="InterPro" id="IPR001478">
    <property type="entry name" value="PDZ"/>
</dbReference>
<feature type="region of interest" description="Disordered" evidence="4">
    <location>
        <begin position="1"/>
        <end position="21"/>
    </location>
</feature>
<dbReference type="Proteomes" id="UP000009022">
    <property type="component" value="Unassembled WGS sequence"/>
</dbReference>
<dbReference type="Gene3D" id="2.30.42.10">
    <property type="match status" value="1"/>
</dbReference>
<keyword evidence="7" id="KW-1185">Reference proteome</keyword>
<feature type="compositionally biased region" description="Low complexity" evidence="4">
    <location>
        <begin position="395"/>
        <end position="406"/>
    </location>
</feature>
<dbReference type="CTD" id="6751682"/>
<gene>
    <name evidence="6" type="ORF">TRIADDRAFT_54506</name>
</gene>
<feature type="compositionally biased region" description="Basic and acidic residues" evidence="4">
    <location>
        <begin position="283"/>
        <end position="292"/>
    </location>
</feature>
<evidence type="ECO:0000256" key="4">
    <source>
        <dbReference type="SAM" id="MobiDB-lite"/>
    </source>
</evidence>
<keyword evidence="2 3" id="KW-0175">Coiled coil</keyword>
<dbReference type="PhylomeDB" id="B3RS83"/>
<dbReference type="SUPFAM" id="SSF57997">
    <property type="entry name" value="Tropomyosin"/>
    <property type="match status" value="1"/>
</dbReference>
<evidence type="ECO:0000256" key="2">
    <source>
        <dbReference type="ARBA" id="ARBA00023054"/>
    </source>
</evidence>
<feature type="region of interest" description="Disordered" evidence="4">
    <location>
        <begin position="621"/>
        <end position="701"/>
    </location>
</feature>
<dbReference type="PANTHER" id="PTHR16154:SF6">
    <property type="entry name" value="SPINOPHILIN, ISOFORM J"/>
    <property type="match status" value="1"/>
</dbReference>
<dbReference type="InParanoid" id="B3RS83"/>
<evidence type="ECO:0000256" key="3">
    <source>
        <dbReference type="SAM" id="Coils"/>
    </source>
</evidence>
<dbReference type="OMA" id="INFTHSA"/>
<accession>B3RS83</accession>
<feature type="compositionally biased region" description="Acidic residues" evidence="4">
    <location>
        <begin position="654"/>
        <end position="666"/>
    </location>
</feature>
<feature type="domain" description="PDZ" evidence="5">
    <location>
        <begin position="516"/>
        <end position="605"/>
    </location>
</feature>
<feature type="compositionally biased region" description="Low complexity" evidence="4">
    <location>
        <begin position="930"/>
        <end position="942"/>
    </location>
</feature>
<feature type="compositionally biased region" description="Polar residues" evidence="4">
    <location>
        <begin position="366"/>
        <end position="384"/>
    </location>
</feature>
<reference evidence="6 7" key="1">
    <citation type="journal article" date="2008" name="Nature">
        <title>The Trichoplax genome and the nature of placozoans.</title>
        <authorList>
            <person name="Srivastava M."/>
            <person name="Begovic E."/>
            <person name="Chapman J."/>
            <person name="Putnam N.H."/>
            <person name="Hellsten U."/>
            <person name="Kawashima T."/>
            <person name="Kuo A."/>
            <person name="Mitros T."/>
            <person name="Salamov A."/>
            <person name="Carpenter M.L."/>
            <person name="Signorovitch A.Y."/>
            <person name="Moreno M.A."/>
            <person name="Kamm K."/>
            <person name="Grimwood J."/>
            <person name="Schmutz J."/>
            <person name="Shapiro H."/>
            <person name="Grigoriev I.V."/>
            <person name="Buss L.W."/>
            <person name="Schierwater B."/>
            <person name="Dellaporta S.L."/>
            <person name="Rokhsar D.S."/>
        </authorList>
    </citation>
    <scope>NUCLEOTIDE SEQUENCE [LARGE SCALE GENOMIC DNA]</scope>
    <source>
        <strain evidence="6 7">Grell-BS-1999</strain>
    </source>
</reference>
<feature type="compositionally biased region" description="Polar residues" evidence="4">
    <location>
        <begin position="60"/>
        <end position="87"/>
    </location>
</feature>
<dbReference type="KEGG" id="tad:TRIADDRAFT_54506"/>
<feature type="coiled-coil region" evidence="3">
    <location>
        <begin position="769"/>
        <end position="887"/>
    </location>
</feature>
<dbReference type="EMBL" id="DS985243">
    <property type="protein sequence ID" value="EDV26471.1"/>
    <property type="molecule type" value="Genomic_DNA"/>
</dbReference>
<dbReference type="OrthoDB" id="75502at2759"/>
<dbReference type="SMART" id="SM00228">
    <property type="entry name" value="PDZ"/>
    <property type="match status" value="1"/>
</dbReference>
<dbReference type="PANTHER" id="PTHR16154">
    <property type="entry name" value="NEURABIN"/>
    <property type="match status" value="1"/>
</dbReference>